<reference evidence="2" key="1">
    <citation type="submission" date="2013-09" db="EMBL/GenBank/DDBJ databases">
        <title>Corchorus olitorius genome sequencing.</title>
        <authorList>
            <person name="Alam M."/>
            <person name="Haque M.S."/>
            <person name="Islam M.S."/>
            <person name="Emdad E.M."/>
            <person name="Islam M.M."/>
            <person name="Ahmed B."/>
            <person name="Halim A."/>
            <person name="Hossen Q.M.M."/>
            <person name="Hossain M.Z."/>
            <person name="Ahmed R."/>
            <person name="Khan M.M."/>
            <person name="Islam R."/>
            <person name="Rashid M.M."/>
            <person name="Khan S.A."/>
            <person name="Rahman M.S."/>
            <person name="Alam M."/>
            <person name="Yahiya A.S."/>
            <person name="Khan M.S."/>
            <person name="Azam M.S."/>
            <person name="Haque T."/>
            <person name="Lashkar M.Z.H."/>
            <person name="Akhand A.I."/>
            <person name="Morshed G."/>
            <person name="Roy S."/>
            <person name="Uddin K.S."/>
            <person name="Rabeya T."/>
            <person name="Hossain A.S."/>
            <person name="Chowdhury A."/>
            <person name="Snigdha A.R."/>
            <person name="Mortoza M.S."/>
            <person name="Matin S.A."/>
            <person name="Hoque S.M.E."/>
            <person name="Islam M.K."/>
            <person name="Roy D.K."/>
            <person name="Haider R."/>
            <person name="Moosa M.M."/>
            <person name="Elias S.M."/>
            <person name="Hasan A.M."/>
            <person name="Jahan S."/>
            <person name="Shafiuddin M."/>
            <person name="Mahmood N."/>
            <person name="Shommy N.S."/>
        </authorList>
    </citation>
    <scope>NUCLEOTIDE SEQUENCE [LARGE SCALE GENOMIC DNA]</scope>
    <source>
        <strain evidence="2">cv. O-4</strain>
    </source>
</reference>
<dbReference type="EMBL" id="AWUE01022461">
    <property type="protein sequence ID" value="OMO58043.1"/>
    <property type="molecule type" value="Genomic_DNA"/>
</dbReference>
<comment type="caution">
    <text evidence="1">The sequence shown here is derived from an EMBL/GenBank/DDBJ whole genome shotgun (WGS) entry which is preliminary data.</text>
</comment>
<dbReference type="Proteomes" id="UP000187203">
    <property type="component" value="Unassembled WGS sequence"/>
</dbReference>
<name>A0A1R3GIX8_9ROSI</name>
<protein>
    <submittedName>
        <fullName evidence="1">Uncharacterized protein</fullName>
    </submittedName>
</protein>
<dbReference type="AlphaFoldDB" id="A0A1R3GIX8"/>
<accession>A0A1R3GIX8</accession>
<dbReference type="OrthoDB" id="10660868at2759"/>
<gene>
    <name evidence="1" type="ORF">COLO4_34905</name>
</gene>
<proteinExistence type="predicted"/>
<evidence type="ECO:0000313" key="1">
    <source>
        <dbReference type="EMBL" id="OMO58043.1"/>
    </source>
</evidence>
<keyword evidence="2" id="KW-1185">Reference proteome</keyword>
<organism evidence="1 2">
    <name type="scientific">Corchorus olitorius</name>
    <dbReference type="NCBI Taxonomy" id="93759"/>
    <lineage>
        <taxon>Eukaryota</taxon>
        <taxon>Viridiplantae</taxon>
        <taxon>Streptophyta</taxon>
        <taxon>Embryophyta</taxon>
        <taxon>Tracheophyta</taxon>
        <taxon>Spermatophyta</taxon>
        <taxon>Magnoliopsida</taxon>
        <taxon>eudicotyledons</taxon>
        <taxon>Gunneridae</taxon>
        <taxon>Pentapetalae</taxon>
        <taxon>rosids</taxon>
        <taxon>malvids</taxon>
        <taxon>Malvales</taxon>
        <taxon>Malvaceae</taxon>
        <taxon>Grewioideae</taxon>
        <taxon>Apeibeae</taxon>
        <taxon>Corchorus</taxon>
    </lineage>
</organism>
<evidence type="ECO:0000313" key="2">
    <source>
        <dbReference type="Proteomes" id="UP000187203"/>
    </source>
</evidence>
<sequence>MKENNLSYPKDNMGLMYFQHRSCAVRKKVREDQVDKGKRGIEKQAFQLIDFTATGIEKIIQGYVEKDSKATRVHHYPSLFTQPLDRSALEVPNSAESEKPAPPLQLQHLCFLYRFHVGQQLPYDSRMDLLTLS</sequence>